<evidence type="ECO:0000256" key="1">
    <source>
        <dbReference type="SAM" id="Phobius"/>
    </source>
</evidence>
<reference evidence="3 4" key="1">
    <citation type="journal article" date="2012" name="J. Bacteriol.">
        <title>Genome Sequence of the Antarctic Psychrophile Bacterium Planococcus antarcticus DSM 14505.</title>
        <authorList>
            <person name="Margolles A."/>
            <person name="Gueimonde M."/>
            <person name="Sanchez B."/>
        </authorList>
    </citation>
    <scope>NUCLEOTIDE SEQUENCE [LARGE SCALE GENOMIC DNA]</scope>
    <source>
        <strain evidence="3 4">DSM 14505</strain>
    </source>
</reference>
<sequence>MTIRNWVKFFLKALLIGGAVTGVLGLFVRWDDIFSQPFNAGQWGEFLAGFVWLVIVGLTMSIISQLCFFAYLTVHQIGMNIFRTLRLWNWVQLLIIGVVITDLILFRFAPNAETTEQVWLYGILLTILIVTGVVTAYFKAKWTNKDTFISALFFMIVITTVEWLPALMVEEGNIDSWVTLLLFPFLAVNAYQLLVLPKYNAQSDIDRQKLEERRAARKAEAQTASKK</sequence>
<feature type="transmembrane region" description="Helical" evidence="1">
    <location>
        <begin position="118"/>
        <end position="138"/>
    </location>
</feature>
<name>A0A1C7DCP1_9BACL</name>
<evidence type="ECO:0000313" key="2">
    <source>
        <dbReference type="EMBL" id="ANU09218.1"/>
    </source>
</evidence>
<dbReference type="SMART" id="SM01251">
    <property type="entry name" value="KbaA"/>
    <property type="match status" value="1"/>
</dbReference>
<dbReference type="KEGG" id="pana:BBH88_02190"/>
<keyword evidence="5" id="KW-1185">Reference proteome</keyword>
<dbReference type="eggNOG" id="COG2194">
    <property type="taxonomic scope" value="Bacteria"/>
</dbReference>
<reference evidence="5" key="2">
    <citation type="submission" date="2016-07" db="EMBL/GenBank/DDBJ databases">
        <authorList>
            <person name="See-Too W.S."/>
        </authorList>
    </citation>
    <scope>NUCLEOTIDE SEQUENCE [LARGE SCALE GENOMIC DNA]</scope>
    <source>
        <strain evidence="5">DSM 14505</strain>
    </source>
</reference>
<feature type="transmembrane region" description="Helical" evidence="1">
    <location>
        <begin position="9"/>
        <end position="30"/>
    </location>
</feature>
<reference evidence="2" key="3">
    <citation type="submission" date="2016-10" db="EMBL/GenBank/DDBJ databases">
        <authorList>
            <person name="See-Too W.S."/>
        </authorList>
    </citation>
    <scope>NUCLEOTIDE SEQUENCE</scope>
    <source>
        <strain evidence="2">DSM 14505</strain>
    </source>
</reference>
<dbReference type="GO" id="GO:0045881">
    <property type="term" value="P:positive regulation of sporulation resulting in formation of a cellular spore"/>
    <property type="evidence" value="ECO:0007669"/>
    <property type="project" value="InterPro"/>
</dbReference>
<dbReference type="OrthoDB" id="2374256at2"/>
<keyword evidence="1" id="KW-0812">Transmembrane</keyword>
<protein>
    <submittedName>
        <fullName evidence="2 3">KinB-signaling pathway activation protein</fullName>
    </submittedName>
</protein>
<keyword evidence="1" id="KW-0472">Membrane</keyword>
<dbReference type="Pfam" id="PF14089">
    <property type="entry name" value="KbaA"/>
    <property type="match status" value="1"/>
</dbReference>
<dbReference type="EMBL" id="CP016534">
    <property type="protein sequence ID" value="ANU09218.1"/>
    <property type="molecule type" value="Genomic_DNA"/>
</dbReference>
<dbReference type="Proteomes" id="UP000004725">
    <property type="component" value="Unassembled WGS sequence"/>
</dbReference>
<proteinExistence type="predicted"/>
<feature type="transmembrane region" description="Helical" evidence="1">
    <location>
        <begin position="177"/>
        <end position="196"/>
    </location>
</feature>
<evidence type="ECO:0000313" key="5">
    <source>
        <dbReference type="Proteomes" id="UP000092661"/>
    </source>
</evidence>
<feature type="transmembrane region" description="Helical" evidence="1">
    <location>
        <begin position="147"/>
        <end position="165"/>
    </location>
</feature>
<dbReference type="EMBL" id="AJYB01000013">
    <property type="protein sequence ID" value="EIM07742.1"/>
    <property type="molecule type" value="Genomic_DNA"/>
</dbReference>
<evidence type="ECO:0000313" key="4">
    <source>
        <dbReference type="Proteomes" id="UP000004725"/>
    </source>
</evidence>
<feature type="transmembrane region" description="Helical" evidence="1">
    <location>
        <begin position="86"/>
        <end position="106"/>
    </location>
</feature>
<feature type="transmembrane region" description="Helical" evidence="1">
    <location>
        <begin position="50"/>
        <end position="74"/>
    </location>
</feature>
<accession>A0A1C7DCP1</accession>
<dbReference type="AlphaFoldDB" id="A0A1C7DCP1"/>
<dbReference type="PIRSF" id="PIRSF029886">
    <property type="entry name" value="KBAA"/>
    <property type="match status" value="1"/>
</dbReference>
<gene>
    <name evidence="3" type="ORF">A1A1_04772</name>
    <name evidence="2" type="ORF">BBH88_02190</name>
</gene>
<organism evidence="3 4">
    <name type="scientific">Planococcus antarcticus DSM 14505</name>
    <dbReference type="NCBI Taxonomy" id="1185653"/>
    <lineage>
        <taxon>Bacteria</taxon>
        <taxon>Bacillati</taxon>
        <taxon>Bacillota</taxon>
        <taxon>Bacilli</taxon>
        <taxon>Bacillales</taxon>
        <taxon>Caryophanaceae</taxon>
        <taxon>Planococcus</taxon>
    </lineage>
</organism>
<keyword evidence="1" id="KW-1133">Transmembrane helix</keyword>
<dbReference type="RefSeq" id="WP_006828964.1">
    <property type="nucleotide sequence ID" value="NZ_AJYB01000013.1"/>
</dbReference>
<evidence type="ECO:0000313" key="3">
    <source>
        <dbReference type="EMBL" id="EIM07742.1"/>
    </source>
</evidence>
<dbReference type="InterPro" id="IPR024164">
    <property type="entry name" value="KinB-signalling_activ"/>
</dbReference>
<dbReference type="Proteomes" id="UP000092661">
    <property type="component" value="Chromosome"/>
</dbReference>